<dbReference type="EMBL" id="LN835295">
    <property type="protein sequence ID" value="CRG98319.1"/>
    <property type="molecule type" value="Genomic_DNA"/>
</dbReference>
<name>A0A0K2Y2N4_CLOPF</name>
<organism evidence="1">
    <name type="scientific">Clostridium perfringens</name>
    <dbReference type="NCBI Taxonomy" id="1502"/>
    <lineage>
        <taxon>Bacteria</taxon>
        <taxon>Bacillati</taxon>
        <taxon>Bacillota</taxon>
        <taxon>Clostridia</taxon>
        <taxon>Eubacteriales</taxon>
        <taxon>Clostridiaceae</taxon>
        <taxon>Clostridium</taxon>
    </lineage>
</organism>
<proteinExistence type="predicted"/>
<protein>
    <recommendedName>
        <fullName evidence="2">Sporulation initiation factor Spo0A C-terminal domain-containing protein</fullName>
    </recommendedName>
</protein>
<evidence type="ECO:0008006" key="2">
    <source>
        <dbReference type="Google" id="ProtNLM"/>
    </source>
</evidence>
<dbReference type="RefSeq" id="WP_110015909.1">
    <property type="nucleotide sequence ID" value="NZ_CATNZR010000028.1"/>
</dbReference>
<sequence length="74" mass="8654">MMKFSKRDSRKMIKEMARLHGLSVSEVREQIQGKILDAMNSDDLEQRAEFKRMFGNSTPTPEEFICVASRQLKF</sequence>
<reference evidence="1" key="1">
    <citation type="submission" date="2015-03" db="EMBL/GenBank/DDBJ databases">
        <authorList>
            <person name="Murphy D."/>
        </authorList>
    </citation>
    <scope>NUCLEOTIDE SEQUENCE</scope>
    <source>
        <strain evidence="1">JIR12708</strain>
        <plasmid evidence="1">pJIR4150</plasmid>
    </source>
</reference>
<keyword evidence="1" id="KW-0614">Plasmid</keyword>
<reference evidence="1" key="2">
    <citation type="submission" date="2015-09" db="EMBL/GenBank/DDBJ databases">
        <title>Functional analysis of a bacitracin resistant determinant located on ICECp1, a novel Tn916-like element from a conjugative plasmid in Clostridium perfringens.</title>
        <authorList>
            <person name="Han X."/>
            <person name="Du X.-D."/>
            <person name="Southey L."/>
            <person name="Bulach D.M."/>
            <person name="Seemann T."/>
            <person name="Yan X.-X."/>
            <person name="Bannam T.L."/>
            <person name="Rood J.I."/>
        </authorList>
    </citation>
    <scope>NUCLEOTIDE SEQUENCE [LARGE SCALE GENOMIC DNA]</scope>
    <source>
        <strain evidence="1">JIR12708</strain>
        <plasmid evidence="1">pJIR4150</plasmid>
    </source>
</reference>
<dbReference type="AlphaFoldDB" id="A0A0K2Y2N4"/>
<evidence type="ECO:0000313" key="1">
    <source>
        <dbReference type="EMBL" id="CRG98319.1"/>
    </source>
</evidence>
<geneLocation type="plasmid" evidence="1">
    <name>pJIR4150</name>
</geneLocation>
<accession>A0A0K2Y2N4</accession>